<dbReference type="AlphaFoldDB" id="A0A6G9XQI5"/>
<sequence length="192" mass="20979">MSAIIGTFGDAAKLVATVYLGAAQIHTFPIDLSIRTTLACDTDRVAPTPTLHIPDVAELPQFRCLSLADQIADKIAAMYEVHGTNATPSTRWHDLVDLLLIIARFPFDAAKTTRALHIQQERRDHLTLPAAITRPGPQRGTAYPKQAHTSSLPAELHQLDTALATLGRCLNQLLDQSITTGTWNPATRQWDA</sequence>
<protein>
    <submittedName>
        <fullName evidence="1">Uncharacterized protein</fullName>
    </submittedName>
</protein>
<dbReference type="RefSeq" id="WP_167466447.1">
    <property type="nucleotide sequence ID" value="NZ_CP046171.1"/>
</dbReference>
<dbReference type="EMBL" id="CP046171">
    <property type="protein sequence ID" value="QIS03166.1"/>
    <property type="molecule type" value="Genomic_DNA"/>
</dbReference>
<evidence type="ECO:0000313" key="2">
    <source>
        <dbReference type="Proteomes" id="UP000501705"/>
    </source>
</evidence>
<reference evidence="1 2" key="1">
    <citation type="journal article" date="2019" name="ACS Chem. Biol.">
        <title>Identification and Mobilization of a Cryptic Antibiotic Biosynthesis Gene Locus from a Human-Pathogenic Nocardia Isolate.</title>
        <authorList>
            <person name="Herisse M."/>
            <person name="Ishida K."/>
            <person name="Porter J.L."/>
            <person name="Howden B."/>
            <person name="Hertweck C."/>
            <person name="Stinear T.P."/>
            <person name="Pidot S.J."/>
        </authorList>
    </citation>
    <scope>NUCLEOTIDE SEQUENCE [LARGE SCALE GENOMIC DNA]</scope>
    <source>
        <strain evidence="1 2">AUSMDU00024985</strain>
    </source>
</reference>
<proteinExistence type="predicted"/>
<name>A0A6G9XQI5_NOCBR</name>
<gene>
    <name evidence="1" type="ORF">F5X71_13350</name>
</gene>
<accession>A0A6G9XQI5</accession>
<dbReference type="Pfam" id="PF08843">
    <property type="entry name" value="AbiEii"/>
    <property type="match status" value="1"/>
</dbReference>
<dbReference type="Proteomes" id="UP000501705">
    <property type="component" value="Chromosome"/>
</dbReference>
<dbReference type="InterPro" id="IPR014942">
    <property type="entry name" value="AbiEii"/>
</dbReference>
<evidence type="ECO:0000313" key="1">
    <source>
        <dbReference type="EMBL" id="QIS03166.1"/>
    </source>
</evidence>
<organism evidence="1 2">
    <name type="scientific">Nocardia brasiliensis</name>
    <dbReference type="NCBI Taxonomy" id="37326"/>
    <lineage>
        <taxon>Bacteria</taxon>
        <taxon>Bacillati</taxon>
        <taxon>Actinomycetota</taxon>
        <taxon>Actinomycetes</taxon>
        <taxon>Mycobacteriales</taxon>
        <taxon>Nocardiaceae</taxon>
        <taxon>Nocardia</taxon>
    </lineage>
</organism>